<dbReference type="SUPFAM" id="SSF56112">
    <property type="entry name" value="Protein kinase-like (PK-like)"/>
    <property type="match status" value="1"/>
</dbReference>
<dbReference type="GO" id="GO:2000369">
    <property type="term" value="P:regulation of clathrin-dependent endocytosis"/>
    <property type="evidence" value="ECO:0007669"/>
    <property type="project" value="TreeGrafter"/>
</dbReference>
<evidence type="ECO:0000256" key="5">
    <source>
        <dbReference type="ARBA" id="ARBA00022777"/>
    </source>
</evidence>
<evidence type="ECO:0000256" key="1">
    <source>
        <dbReference type="ARBA" id="ARBA00012513"/>
    </source>
</evidence>
<evidence type="ECO:0000256" key="2">
    <source>
        <dbReference type="ARBA" id="ARBA00022527"/>
    </source>
</evidence>
<dbReference type="InterPro" id="IPR000719">
    <property type="entry name" value="Prot_kinase_dom"/>
</dbReference>
<feature type="compositionally biased region" description="Polar residues" evidence="9">
    <location>
        <begin position="500"/>
        <end position="509"/>
    </location>
</feature>
<keyword evidence="2" id="KW-0723">Serine/threonine-protein kinase</keyword>
<dbReference type="Proteomes" id="UP001331761">
    <property type="component" value="Unassembled WGS sequence"/>
</dbReference>
<dbReference type="InterPro" id="IPR011009">
    <property type="entry name" value="Kinase-like_dom_sf"/>
</dbReference>
<feature type="compositionally biased region" description="Polar residues" evidence="9">
    <location>
        <begin position="7"/>
        <end position="19"/>
    </location>
</feature>
<keyword evidence="4" id="KW-0547">Nucleotide-binding</keyword>
<dbReference type="Pfam" id="PF00069">
    <property type="entry name" value="Pkinase"/>
    <property type="match status" value="1"/>
</dbReference>
<feature type="region of interest" description="Disordered" evidence="9">
    <location>
        <begin position="949"/>
        <end position="1070"/>
    </location>
</feature>
<evidence type="ECO:0000256" key="9">
    <source>
        <dbReference type="SAM" id="MobiDB-lite"/>
    </source>
</evidence>
<dbReference type="Gene3D" id="1.10.510.10">
    <property type="entry name" value="Transferase(Phosphotransferase) domain 1"/>
    <property type="match status" value="1"/>
</dbReference>
<keyword evidence="3" id="KW-0808">Transferase</keyword>
<evidence type="ECO:0000256" key="6">
    <source>
        <dbReference type="ARBA" id="ARBA00022840"/>
    </source>
</evidence>
<evidence type="ECO:0000259" key="10">
    <source>
        <dbReference type="PROSITE" id="PS50011"/>
    </source>
</evidence>
<dbReference type="InterPro" id="IPR008271">
    <property type="entry name" value="Ser/Thr_kinase_AS"/>
</dbReference>
<comment type="catalytic activity">
    <reaction evidence="7">
        <text>L-threonyl-[protein] + ATP = O-phospho-L-threonyl-[protein] + ADP + H(+)</text>
        <dbReference type="Rhea" id="RHEA:46608"/>
        <dbReference type="Rhea" id="RHEA-COMP:11060"/>
        <dbReference type="Rhea" id="RHEA-COMP:11605"/>
        <dbReference type="ChEBI" id="CHEBI:15378"/>
        <dbReference type="ChEBI" id="CHEBI:30013"/>
        <dbReference type="ChEBI" id="CHEBI:30616"/>
        <dbReference type="ChEBI" id="CHEBI:61977"/>
        <dbReference type="ChEBI" id="CHEBI:456216"/>
        <dbReference type="EC" id="2.7.11.1"/>
    </reaction>
</comment>
<comment type="catalytic activity">
    <reaction evidence="8">
        <text>L-seryl-[protein] + ATP = O-phospho-L-seryl-[protein] + ADP + H(+)</text>
        <dbReference type="Rhea" id="RHEA:17989"/>
        <dbReference type="Rhea" id="RHEA-COMP:9863"/>
        <dbReference type="Rhea" id="RHEA-COMP:11604"/>
        <dbReference type="ChEBI" id="CHEBI:15378"/>
        <dbReference type="ChEBI" id="CHEBI:29999"/>
        <dbReference type="ChEBI" id="CHEBI:30616"/>
        <dbReference type="ChEBI" id="CHEBI:83421"/>
        <dbReference type="ChEBI" id="CHEBI:456216"/>
        <dbReference type="EC" id="2.7.11.1"/>
    </reaction>
</comment>
<feature type="compositionally biased region" description="Acidic residues" evidence="9">
    <location>
        <begin position="753"/>
        <end position="765"/>
    </location>
</feature>
<evidence type="ECO:0000256" key="7">
    <source>
        <dbReference type="ARBA" id="ARBA00047899"/>
    </source>
</evidence>
<feature type="compositionally biased region" description="Basic and acidic residues" evidence="9">
    <location>
        <begin position="641"/>
        <end position="654"/>
    </location>
</feature>
<evidence type="ECO:0000313" key="11">
    <source>
        <dbReference type="EMBL" id="KAK5967199.1"/>
    </source>
</evidence>
<evidence type="ECO:0000256" key="4">
    <source>
        <dbReference type="ARBA" id="ARBA00022741"/>
    </source>
</evidence>
<evidence type="ECO:0000256" key="8">
    <source>
        <dbReference type="ARBA" id="ARBA00048679"/>
    </source>
</evidence>
<feature type="compositionally biased region" description="Basic and acidic residues" evidence="9">
    <location>
        <begin position="662"/>
        <end position="679"/>
    </location>
</feature>
<keyword evidence="5 11" id="KW-0418">Kinase</keyword>
<dbReference type="GO" id="GO:0004674">
    <property type="term" value="F:protein serine/threonine kinase activity"/>
    <property type="evidence" value="ECO:0007669"/>
    <property type="project" value="UniProtKB-KW"/>
</dbReference>
<dbReference type="GO" id="GO:0005524">
    <property type="term" value="F:ATP binding"/>
    <property type="evidence" value="ECO:0007669"/>
    <property type="project" value="UniProtKB-KW"/>
</dbReference>
<dbReference type="GO" id="GO:0045747">
    <property type="term" value="P:positive regulation of Notch signaling pathway"/>
    <property type="evidence" value="ECO:0007669"/>
    <property type="project" value="TreeGrafter"/>
</dbReference>
<dbReference type="PROSITE" id="PS00108">
    <property type="entry name" value="PROTEIN_KINASE_ST"/>
    <property type="match status" value="1"/>
</dbReference>
<feature type="compositionally biased region" description="Basic and acidic residues" evidence="9">
    <location>
        <begin position="699"/>
        <end position="718"/>
    </location>
</feature>
<feature type="region of interest" description="Disordered" evidence="9">
    <location>
        <begin position="630"/>
        <end position="778"/>
    </location>
</feature>
<evidence type="ECO:0000256" key="3">
    <source>
        <dbReference type="ARBA" id="ARBA00022679"/>
    </source>
</evidence>
<feature type="compositionally biased region" description="Polar residues" evidence="9">
    <location>
        <begin position="952"/>
        <end position="963"/>
    </location>
</feature>
<organism evidence="11 12">
    <name type="scientific">Trichostrongylus colubriformis</name>
    <name type="common">Black scour worm</name>
    <dbReference type="NCBI Taxonomy" id="6319"/>
    <lineage>
        <taxon>Eukaryota</taxon>
        <taxon>Metazoa</taxon>
        <taxon>Ecdysozoa</taxon>
        <taxon>Nematoda</taxon>
        <taxon>Chromadorea</taxon>
        <taxon>Rhabditida</taxon>
        <taxon>Rhabditina</taxon>
        <taxon>Rhabditomorpha</taxon>
        <taxon>Strongyloidea</taxon>
        <taxon>Trichostrongylidae</taxon>
        <taxon>Trichostrongylus</taxon>
    </lineage>
</organism>
<dbReference type="EC" id="2.7.11.1" evidence="1"/>
<protein>
    <recommendedName>
        <fullName evidence="1">non-specific serine/threonine protein kinase</fullName>
        <ecNumber evidence="1">2.7.11.1</ecNumber>
    </recommendedName>
</protein>
<keyword evidence="6" id="KW-0067">ATP-binding</keyword>
<dbReference type="PROSITE" id="PS50011">
    <property type="entry name" value="PROTEIN_KINASE_DOM"/>
    <property type="match status" value="1"/>
</dbReference>
<comment type="caution">
    <text evidence="11">The sequence shown here is derived from an EMBL/GenBank/DDBJ whole genome shotgun (WGS) entry which is preliminary data.</text>
</comment>
<proteinExistence type="predicted"/>
<feature type="compositionally biased region" description="Polar residues" evidence="9">
    <location>
        <begin position="768"/>
        <end position="778"/>
    </location>
</feature>
<feature type="compositionally biased region" description="Low complexity" evidence="9">
    <location>
        <begin position="1039"/>
        <end position="1062"/>
    </location>
</feature>
<feature type="domain" description="Protein kinase" evidence="10">
    <location>
        <begin position="46"/>
        <end position="319"/>
    </location>
</feature>
<evidence type="ECO:0000313" key="12">
    <source>
        <dbReference type="Proteomes" id="UP001331761"/>
    </source>
</evidence>
<sequence>MPLGLFGSSSKPQPLTSIDSGGYKEKKESLEKDGRGTVLRLQNTTVTIERKLAEGGFAIVYLVADKNNRKYALKRQFINDDNKQVDACRREFQIISSLKGHKNIVTYVDHILTKNKSGIYDYMLLTAYYKTSVLQLMNDRLLLGQSLRSNEILSIFCDMCEAVARLHHSVTPIIHRDLKVENILIDERNRAAPPIYVLCDFGSATTKVLSSNNYSVSFIQDEIEKYTTLSYRSPEMIDLYCGKPIGTKADTWAMGVMLYKLCYFCLPFGESAMAIQNGAFSFPSEPPHPDSLKAIIKCLLDADVDRRPSIYQCSVLAFTAADRACPVRNVRNCRKPSLAAVVQSFLLGHQHLLDDEEKTERSDTVPATEYQEERTELIISLAPDKATNDPAMQTTSVQPRLRPKPISSTPVIPFVLSNAKVLSRDNFIVPSEEVGGSSEARDEIMAASAAVDPTDLGFTDLETAVKSPDCVDGTNFSKVVSNPNPFVQLQHAGCRGSALEGTTSSTSSLPAAENSAVPSYQSHRRNTSDTSHIIRSAFKPYSQWKGAATLTYNQTSLSTLGLDNVSDKTNIDSWNPFLAAPFGSSPTMDDSHFGRCFDELPRKSEKEKDCELLDSSGDFDRCSIDSTDPFGAAPFVPFAEPRTEDEVKSGRADADSVGSISDMHERALEDDSEQDEQRMVARRRFSYENIDGVGDDASSDSRGRTDHDSTDDISKNEESSFDEFNGDGESSQHTDVVGIPSDDDCAGSRPLLEDDALDDDEEEVFGEPSSQPQDVSQSLFVDPDLVTVASRKNTNPFLVSASDDTPKISPVLPNVLDPLKWQECEKPAVPIGYYEPPIIAPKTAVYQPTTLACGFAPATLPRQSTPLTAAPRFSAKPAVTVESPSIPFLPQQAPVTPVRPIPAVQHPVLQRSSIPQHVPLPQTDSSVPPLFERNLPFGVQPVYDLFADKQDSQPPSAMKSATPSYIEGPKTPKPKKGKDKEKKRFDLSYSGSEVETDGSEAEMCSSTSSDKTSMSKKKKRSFPLLGTNPSVAPLDLKISSSSSTALLKKSSAKKGATATSSSRKGSGGVLNASFVNNSFLSEDLDSPAAQPSLRP</sequence>
<dbReference type="PANTHER" id="PTHR22967">
    <property type="entry name" value="SERINE/THREONINE PROTEIN KINASE"/>
    <property type="match status" value="1"/>
</dbReference>
<dbReference type="AlphaFoldDB" id="A0AAN8IAN0"/>
<keyword evidence="12" id="KW-1185">Reference proteome</keyword>
<feature type="region of interest" description="Disordered" evidence="9">
    <location>
        <begin position="497"/>
        <end position="528"/>
    </location>
</feature>
<accession>A0AAN8IAN0</accession>
<dbReference type="PANTHER" id="PTHR22967:SF57">
    <property type="entry name" value="AUXILIN, ISOFORM A-RELATED"/>
    <property type="match status" value="1"/>
</dbReference>
<name>A0AAN8IAN0_TRICO</name>
<feature type="region of interest" description="Disordered" evidence="9">
    <location>
        <begin position="1"/>
        <end position="29"/>
    </location>
</feature>
<reference evidence="11 12" key="1">
    <citation type="submission" date="2019-10" db="EMBL/GenBank/DDBJ databases">
        <title>Assembly and Annotation for the nematode Trichostrongylus colubriformis.</title>
        <authorList>
            <person name="Martin J."/>
        </authorList>
    </citation>
    <scope>NUCLEOTIDE SEQUENCE [LARGE SCALE GENOMIC DNA]</scope>
    <source>
        <strain evidence="11">G859</strain>
        <tissue evidence="11">Whole worm</tissue>
    </source>
</reference>
<dbReference type="SMART" id="SM00220">
    <property type="entry name" value="S_TKc"/>
    <property type="match status" value="1"/>
</dbReference>
<dbReference type="GO" id="GO:0005737">
    <property type="term" value="C:cytoplasm"/>
    <property type="evidence" value="ECO:0007669"/>
    <property type="project" value="TreeGrafter"/>
</dbReference>
<dbReference type="GO" id="GO:0035612">
    <property type="term" value="F:AP-2 adaptor complex binding"/>
    <property type="evidence" value="ECO:0007669"/>
    <property type="project" value="TreeGrafter"/>
</dbReference>
<gene>
    <name evidence="11" type="ORF">GCK32_000212</name>
</gene>
<dbReference type="EMBL" id="WIXE01022738">
    <property type="protein sequence ID" value="KAK5967199.1"/>
    <property type="molecule type" value="Genomic_DNA"/>
</dbReference>